<comment type="caution">
    <text evidence="3">The sequence shown here is derived from an EMBL/GenBank/DDBJ whole genome shotgun (WGS) entry which is preliminary data.</text>
</comment>
<dbReference type="AlphaFoldDB" id="A0A926ZKA3"/>
<organism evidence="3 4">
    <name type="scientific">Aerosakkonema funiforme FACHB-1375</name>
    <dbReference type="NCBI Taxonomy" id="2949571"/>
    <lineage>
        <taxon>Bacteria</taxon>
        <taxon>Bacillati</taxon>
        <taxon>Cyanobacteriota</taxon>
        <taxon>Cyanophyceae</taxon>
        <taxon>Oscillatoriophycideae</taxon>
        <taxon>Aerosakkonematales</taxon>
        <taxon>Aerosakkonemataceae</taxon>
        <taxon>Aerosakkonema</taxon>
    </lineage>
</organism>
<accession>A0A926ZKA3</accession>
<evidence type="ECO:0000259" key="2">
    <source>
        <dbReference type="Pfam" id="PF00535"/>
    </source>
</evidence>
<evidence type="ECO:0000259" key="1">
    <source>
        <dbReference type="Pfam" id="PF00534"/>
    </source>
</evidence>
<dbReference type="PANTHER" id="PTHR43179:SF7">
    <property type="entry name" value="RHAMNOSYLTRANSFERASE WBBL"/>
    <property type="match status" value="1"/>
</dbReference>
<dbReference type="Proteomes" id="UP000641646">
    <property type="component" value="Unassembled WGS sequence"/>
</dbReference>
<dbReference type="Gene3D" id="3.40.50.2000">
    <property type="entry name" value="Glycogen Phosphorylase B"/>
    <property type="match status" value="2"/>
</dbReference>
<dbReference type="SUPFAM" id="SSF53756">
    <property type="entry name" value="UDP-Glycosyltransferase/glycogen phosphorylase"/>
    <property type="match status" value="1"/>
</dbReference>
<sequence>MKKNLSDMAEFAQKAKLPFLGVKSETISSEDDLFIEVVPTGDLLGCLDCPTINEINTNGMLVVVGWIGSKNSPIQSLSLSRDGLPEEPISYGLPRPDVAQVFPDLPNAALSGFRWNIFLGPNYSGNIIITIWAVLENGEKICCFTRRIRVQPSPSEQVKRFNPILFIYGAARKAIAAYQHGRLSPSPFEWVRKLRIYYQQQKNDRQIALESFNVTHPWQLQDPYQRWLETNRLTPKLLARMAEDAQKLKNSGPKISIVVPVYNTSEAFLREMINSVTEQIYPNWELCLADDASTKPHVKEVLTEVQASDSRIKVTFRQQNGHIVAATNSALDLATGEYVGFLDHDDLLSPDALLHVAECISNNPDVDWIYTDEDKIDETGRRYDPQLKGAWSPEMMLTHNFTQHFTVIRKTIVERAGRMRKGFEGAQDLDLFLRVTEHTNIDKVKHISKVCYHWRSHSESTASHGTQKRYVFDSAYRGISDTIQRRGLKAQPFLPALAEKHGLCLYQLKWDASLLAENPVTIAIPTRDKVELLEKCVASLERTVDKRYVKLLIIDDDSQEKKTHDYLKKLVQNQVLQCRVIHSGRTKEPFNYARLMNLAAKYVDTPYMLHLNNDIEAIAPGWLEDMVGWMSIDDVAIVGAKLLYPDRTIQHAGVVIGPHNGLADHLFHNLHTEEIGYIVLPHAARNLSAVTGACLLTPTALYRELGGFDEQNFAVQYNDVDYCLRVIQSGKRVVFTPQATLIHVTSASRGKDYDYREHLNFLSRYPNFRDPYFNENLDIESMWMAVNPAKYCHTERVGKLKVLVITHNLNLEGAPLIIYNYARHFATAGEYQVNVISSEDGVLRDFYEELNIPVKIVSNQVPLSDESVEEFRNRLRKLGDRLDLSSFDIVVANTLLTFWGVEMARLFGLPSIWNIHESISIEQSIKHCFGEGSEESMRQLLKDCFVNANKVVFQAEATCNLFQRLNAKDNFRTFPGAVPIDKINQFRRSHNKSDLRAKYGINPDDLVLTMVGTICERKGQHILVEAIKELLTRYPERNAGLSFVIVGGNVPSYLNFVQHQIKALELTNVYIFDKTKDIFDFFALSDVFVFSSFEESFPRVILEAMAFQLKIVSTNVFGIPEMVSDGHEAYLVPSGNPKALADAIEECLKNPEKSARMASNAYAKVCRMFDEKDLLEKHLLLTKQVALEETN</sequence>
<proteinExistence type="predicted"/>
<dbReference type="CDD" id="cd03801">
    <property type="entry name" value="GT4_PimA-like"/>
    <property type="match status" value="1"/>
</dbReference>
<dbReference type="Pfam" id="PF00535">
    <property type="entry name" value="Glycos_transf_2"/>
    <property type="match status" value="2"/>
</dbReference>
<dbReference type="PANTHER" id="PTHR43179">
    <property type="entry name" value="RHAMNOSYLTRANSFERASE WBBL"/>
    <property type="match status" value="1"/>
</dbReference>
<feature type="domain" description="Glycosyl transferase family 1" evidence="1">
    <location>
        <begin position="992"/>
        <end position="1163"/>
    </location>
</feature>
<dbReference type="Pfam" id="PF00534">
    <property type="entry name" value="Glycos_transf_1"/>
    <property type="match status" value="1"/>
</dbReference>
<dbReference type="InterPro" id="IPR001173">
    <property type="entry name" value="Glyco_trans_2-like"/>
</dbReference>
<dbReference type="InterPro" id="IPR029044">
    <property type="entry name" value="Nucleotide-diphossugar_trans"/>
</dbReference>
<feature type="domain" description="Glycosyltransferase 2-like" evidence="2">
    <location>
        <begin position="256"/>
        <end position="414"/>
    </location>
</feature>
<keyword evidence="4" id="KW-1185">Reference proteome</keyword>
<dbReference type="EMBL" id="JACJPW010000065">
    <property type="protein sequence ID" value="MBD2183831.1"/>
    <property type="molecule type" value="Genomic_DNA"/>
</dbReference>
<dbReference type="CDD" id="cd04186">
    <property type="entry name" value="GT_2_like_c"/>
    <property type="match status" value="1"/>
</dbReference>
<reference evidence="3" key="2">
    <citation type="submission" date="2020-08" db="EMBL/GenBank/DDBJ databases">
        <authorList>
            <person name="Chen M."/>
            <person name="Teng W."/>
            <person name="Zhao L."/>
            <person name="Hu C."/>
            <person name="Zhou Y."/>
            <person name="Han B."/>
            <person name="Song L."/>
            <person name="Shu W."/>
        </authorList>
    </citation>
    <scope>NUCLEOTIDE SEQUENCE</scope>
    <source>
        <strain evidence="3">FACHB-1375</strain>
    </source>
</reference>
<name>A0A926ZKA3_9CYAN</name>
<dbReference type="Gene3D" id="3.90.550.10">
    <property type="entry name" value="Spore Coat Polysaccharide Biosynthesis Protein SpsA, Chain A"/>
    <property type="match status" value="2"/>
</dbReference>
<reference evidence="3" key="1">
    <citation type="journal article" date="2015" name="ISME J.">
        <title>Draft Genome Sequence of Streptomyces incarnatus NRRL8089, which Produces the Nucleoside Antibiotic Sinefungin.</title>
        <authorList>
            <person name="Oshima K."/>
            <person name="Hattori M."/>
            <person name="Shimizu H."/>
            <person name="Fukuda K."/>
            <person name="Nemoto M."/>
            <person name="Inagaki K."/>
            <person name="Tamura T."/>
        </authorList>
    </citation>
    <scope>NUCLEOTIDE SEQUENCE</scope>
    <source>
        <strain evidence="3">FACHB-1375</strain>
    </source>
</reference>
<dbReference type="CDD" id="cd04184">
    <property type="entry name" value="GT2_RfbC_Mx_like"/>
    <property type="match status" value="1"/>
</dbReference>
<dbReference type="GO" id="GO:0016757">
    <property type="term" value="F:glycosyltransferase activity"/>
    <property type="evidence" value="ECO:0007669"/>
    <property type="project" value="UniProtKB-KW"/>
</dbReference>
<protein>
    <submittedName>
        <fullName evidence="3">Glycosyltransferase</fullName>
    </submittedName>
</protein>
<gene>
    <name evidence="3" type="ORF">H6G03_22655</name>
</gene>
<dbReference type="SUPFAM" id="SSF53448">
    <property type="entry name" value="Nucleotide-diphospho-sugar transferases"/>
    <property type="match status" value="2"/>
</dbReference>
<dbReference type="RefSeq" id="WP_190468982.1">
    <property type="nucleotide sequence ID" value="NZ_JACJPW010000065.1"/>
</dbReference>
<dbReference type="InterPro" id="IPR001296">
    <property type="entry name" value="Glyco_trans_1"/>
</dbReference>
<evidence type="ECO:0000313" key="4">
    <source>
        <dbReference type="Proteomes" id="UP000641646"/>
    </source>
</evidence>
<feature type="domain" description="Glycosyltransferase 2-like" evidence="2">
    <location>
        <begin position="521"/>
        <end position="643"/>
    </location>
</feature>
<evidence type="ECO:0000313" key="3">
    <source>
        <dbReference type="EMBL" id="MBD2183831.1"/>
    </source>
</evidence>